<sequence length="171" mass="19515">MKYGIVIFPSKPIQDKANALRKRYDPHYSLIPPHITLIEAFEADDETVHQLIPELRAIADETAPLAININKVSTFAPVTNTIYMKVEASQAIIDLYEKLQSSNLPANKEYSFVPHITVAQKLSDQEYADVYGSLQLKDTQLEDKIDRFQLSYQLENGSWTVYESFVFGKDE</sequence>
<dbReference type="GO" id="GO:0016788">
    <property type="term" value="F:hydrolase activity, acting on ester bonds"/>
    <property type="evidence" value="ECO:0007669"/>
    <property type="project" value="UniProtKB-UniRule"/>
</dbReference>
<dbReference type="Pfam" id="PF13563">
    <property type="entry name" value="2_5_RNA_ligase2"/>
    <property type="match status" value="1"/>
</dbReference>
<evidence type="ECO:0000313" key="3">
    <source>
        <dbReference type="EMBL" id="ASN06437.1"/>
    </source>
</evidence>
<dbReference type="KEGG" id="vne:CFK40_16135"/>
<dbReference type="Gene3D" id="3.90.1140.10">
    <property type="entry name" value="Cyclic phosphodiesterase"/>
    <property type="match status" value="1"/>
</dbReference>
<dbReference type="SUPFAM" id="SSF55144">
    <property type="entry name" value="LigT-like"/>
    <property type="match status" value="1"/>
</dbReference>
<dbReference type="InterPro" id="IPR050580">
    <property type="entry name" value="2H_phosphoesterase_YjcG-like"/>
</dbReference>
<evidence type="ECO:0000313" key="4">
    <source>
        <dbReference type="Proteomes" id="UP000204391"/>
    </source>
</evidence>
<dbReference type="RefSeq" id="WP_089533435.1">
    <property type="nucleotide sequence ID" value="NZ_CP022437.1"/>
</dbReference>
<dbReference type="AlphaFoldDB" id="A0A221MFL4"/>
<keyword evidence="1 2" id="KW-0378">Hydrolase</keyword>
<dbReference type="Proteomes" id="UP000204391">
    <property type="component" value="Chromosome"/>
</dbReference>
<accession>A0A221MFL4</accession>
<dbReference type="PANTHER" id="PTHR40037">
    <property type="entry name" value="PHOSPHOESTERASE YJCG-RELATED"/>
    <property type="match status" value="1"/>
</dbReference>
<dbReference type="EMBL" id="CP022437">
    <property type="protein sequence ID" value="ASN06437.1"/>
    <property type="molecule type" value="Genomic_DNA"/>
</dbReference>
<feature type="short sequence motif" description="HXTX 2" evidence="2">
    <location>
        <begin position="115"/>
        <end position="118"/>
    </location>
</feature>
<name>A0A221MFL4_9BACI</name>
<organism evidence="3 4">
    <name type="scientific">Virgibacillus necropolis</name>
    <dbReference type="NCBI Taxonomy" id="163877"/>
    <lineage>
        <taxon>Bacteria</taxon>
        <taxon>Bacillati</taxon>
        <taxon>Bacillota</taxon>
        <taxon>Bacilli</taxon>
        <taxon>Bacillales</taxon>
        <taxon>Bacillaceae</taxon>
        <taxon>Virgibacillus</taxon>
    </lineage>
</organism>
<protein>
    <recommendedName>
        <fullName evidence="2">Putative phosphoesterase CFK40_16135</fullName>
        <ecNumber evidence="2">3.1.-.-</ecNumber>
    </recommendedName>
</protein>
<dbReference type="EC" id="3.1.-.-" evidence="2"/>
<dbReference type="InterPro" id="IPR022932">
    <property type="entry name" value="YjcG"/>
</dbReference>
<comment type="similarity">
    <text evidence="2">Belongs to the 2H phosphoesterase superfamily. YjcG family.</text>
</comment>
<reference evidence="3 4" key="1">
    <citation type="journal article" date="2003" name="Int. J. Syst. Evol. Microbiol.">
        <title>Virgibacillus carmonensis sp. nov., Virgibacillus necropolis sp. nov. and Virgibacillus picturae sp. nov., three novel species isolated from deteriorated mural paintings, transfer of the species of the genus salibacillus to Virgibacillus, as Virgibacillus marismortui comb. nov. and Virgibacillus salexigens comb. nov., and emended description of the genus Virgibacillus.</title>
        <authorList>
            <person name="Heyrman J."/>
            <person name="Logan N.A."/>
            <person name="Busse H.J."/>
            <person name="Balcaen A."/>
            <person name="Lebbe L."/>
            <person name="Rodriguez-Diaz M."/>
            <person name="Swings J."/>
            <person name="De Vos P."/>
        </authorList>
    </citation>
    <scope>NUCLEOTIDE SEQUENCE [LARGE SCALE GENOMIC DNA]</scope>
    <source>
        <strain evidence="3 4">LMG 19488</strain>
    </source>
</reference>
<feature type="active site" description="Proton acceptor" evidence="2">
    <location>
        <position position="115"/>
    </location>
</feature>
<keyword evidence="4" id="KW-1185">Reference proteome</keyword>
<feature type="active site" description="Proton donor" evidence="2">
    <location>
        <position position="34"/>
    </location>
</feature>
<dbReference type="InterPro" id="IPR009097">
    <property type="entry name" value="Cyclic_Pdiesterase"/>
</dbReference>
<dbReference type="HAMAP" id="MF_01444">
    <property type="entry name" value="2H_phosphoesterase_YjcG"/>
    <property type="match status" value="1"/>
</dbReference>
<proteinExistence type="inferred from homology"/>
<dbReference type="PANTHER" id="PTHR40037:SF1">
    <property type="entry name" value="PHOSPHOESTERASE SAOUHSC_00951-RELATED"/>
    <property type="match status" value="1"/>
</dbReference>
<dbReference type="NCBIfam" id="NF010223">
    <property type="entry name" value="PRK13679.1"/>
    <property type="match status" value="1"/>
</dbReference>
<evidence type="ECO:0000256" key="1">
    <source>
        <dbReference type="ARBA" id="ARBA00022801"/>
    </source>
</evidence>
<dbReference type="OrthoDB" id="1524661at2"/>
<feature type="short sequence motif" description="HXTX 1" evidence="2">
    <location>
        <begin position="34"/>
        <end position="37"/>
    </location>
</feature>
<gene>
    <name evidence="3" type="ORF">CFK40_16135</name>
</gene>
<evidence type="ECO:0000256" key="2">
    <source>
        <dbReference type="HAMAP-Rule" id="MF_01444"/>
    </source>
</evidence>